<feature type="signal peptide" evidence="9">
    <location>
        <begin position="1"/>
        <end position="22"/>
    </location>
</feature>
<dbReference type="PROSITE" id="PS51208">
    <property type="entry name" value="AUTOTRANSPORTER"/>
    <property type="match status" value="1"/>
</dbReference>
<dbReference type="SMART" id="SM00869">
    <property type="entry name" value="Autotransporter"/>
    <property type="match status" value="1"/>
</dbReference>
<sequence length="1256" mass="131069">MHFRYHPLFIAFSLILSAAAFADTPACSGETISESCSAERQVYTGSTAAFTIADDAIVSYENLTNTAKASGGAIFLSGGASLTIKPENDSGMVIFDGNYVTGSSNGGAIYAKENSSINITNAQFMHNDADNYGGAIYINGKNDPLSFDLSIDNALFLDNVASNGRGGAIYALNSNISISDTVFDSNQAMTSSSSNGNGGALDITSNTENGSFTGAAVLTDVEFSHNSADGYGGAIYTSSENDPYLVSINLDENYTENNGVMVYEGNQALGYGDSASADAGGFMYVGQSVVTLNVAEDKKMVIGNLSNPGDIDSIAGTGAMIKKGTGEVVLNADNNGFTGAMNVDEGTLTLGRDNSLMNVGQTQCESDSQNCFGLFVGDLSQPDTAAVLNVGGTQQTFDNALTGYANGTLNIDAGGNVTVNSGRFAGTIQGAGDFTVAENGSYNLVGADSMALTGYIIVEDNALLSLSGDEAELQALENDPQSIVLNGGVLDLSDMASGQTEDAQQALAISGEGGTVIGNDDAAHLTGGSDIHVGGSSGESEKNGVYVVVDAGSNSVTLADNNAYLGDTQIASGTLQVSNNSQLGDEGYNRAVIFTDPTQASTLNVTDDVDTRTAESGHARDLEMRADGEVNVVEGVTTQWGGLMADSTGQAVDVNSTFSKTGAGTLELTASGSSHSAVRVEQGTLKGGAVDIFPYASSLWVGEEGTFETGADQHIQSIDTASQGNIVISEDTSLTLTQQDTQQALDAALFSGSGTLVNQTAGLTLTGTLNTNLATESETNLAGVTVNGDVSNSTGSISLANGYAGDSLTINGDYTGGGSLIMDTEFDGDDSATDQLVLNSNTSGTTSVQFNPISGIGQPTQTGIKVVDFVADPGQFHNDAQFTMAGGDYLNMGAYDYALVKDDQDWYLRSEVVDPTPEPVPDSDLPMPVPDPDQPTPEPVPAPAPVDEPSAPVLNPKTGGYFNNLHSNNDAFVMRLSDHANGQNPRLHLRVEANHTTSTFADQLSQREDRSLVQLSGTLMDFAAGNDGEWSLGAVAGYSDNSGDSHSSLTGRKADNDSQGYGVGLTFTWYQHGAGNSGAYLDSWAQYVWFDNHVGERESGDDNYRASGLLASIELGYNWQAMASDSVRWDIQPQAQVVYQGVKQQTFSAANHSTVEQESPHNIQSRVGLHNQLTFGKTTQISPFVDLNYLHNSEEASMSIDGVNFSDNTAKNVAEVSVGVKGQLSKNASLWGKFTGQKGSDDYQQMAGSVGFSLSW</sequence>
<dbReference type="InterPro" id="IPR005546">
    <property type="entry name" value="Autotransporte_beta"/>
</dbReference>
<keyword evidence="5 9" id="KW-0732">Signal</keyword>
<keyword evidence="6" id="KW-0472">Membrane</keyword>
<comment type="subcellular location">
    <subcellularLocation>
        <location evidence="1">Cell envelope</location>
    </subcellularLocation>
    <subcellularLocation>
        <location evidence="2">Cell outer membrane</location>
    </subcellularLocation>
    <subcellularLocation>
        <location evidence="3">Secreted</location>
    </subcellularLocation>
</comment>
<dbReference type="InterPro" id="IPR013425">
    <property type="entry name" value="Autotrns_rpt"/>
</dbReference>
<dbReference type="InterPro" id="IPR043990">
    <property type="entry name" value="AC_1"/>
</dbReference>
<dbReference type="SUPFAM" id="SSF51126">
    <property type="entry name" value="Pectin lyase-like"/>
    <property type="match status" value="2"/>
</dbReference>
<dbReference type="NCBIfam" id="TIGR01414">
    <property type="entry name" value="autotrans_barl"/>
    <property type="match status" value="1"/>
</dbReference>
<dbReference type="NCBIfam" id="NF007285">
    <property type="entry name" value="PRK09752.1"/>
    <property type="match status" value="1"/>
</dbReference>
<evidence type="ECO:0000256" key="9">
    <source>
        <dbReference type="SAM" id="SignalP"/>
    </source>
</evidence>
<evidence type="ECO:0000256" key="1">
    <source>
        <dbReference type="ARBA" id="ARBA00004196"/>
    </source>
</evidence>
<feature type="compositionally biased region" description="Pro residues" evidence="8">
    <location>
        <begin position="927"/>
        <end position="946"/>
    </location>
</feature>
<dbReference type="Gene3D" id="2.160.20.20">
    <property type="match status" value="1"/>
</dbReference>
<evidence type="ECO:0000256" key="7">
    <source>
        <dbReference type="ARBA" id="ARBA00023237"/>
    </source>
</evidence>
<evidence type="ECO:0000256" key="8">
    <source>
        <dbReference type="SAM" id="MobiDB-lite"/>
    </source>
</evidence>
<protein>
    <submittedName>
        <fullName evidence="11">Autotransporter family porin</fullName>
    </submittedName>
</protein>
<dbReference type="Pfam" id="PF03797">
    <property type="entry name" value="Autotransporter"/>
    <property type="match status" value="1"/>
</dbReference>
<evidence type="ECO:0000313" key="11">
    <source>
        <dbReference type="EMBL" id="TDN60558.1"/>
    </source>
</evidence>
<dbReference type="Pfam" id="PF02415">
    <property type="entry name" value="Chlam_PMP"/>
    <property type="match status" value="2"/>
</dbReference>
<comment type="caution">
    <text evidence="11">The sequence shown here is derived from an EMBL/GenBank/DDBJ whole genome shotgun (WGS) entry which is preliminary data.</text>
</comment>
<dbReference type="RefSeq" id="WP_133460395.1">
    <property type="nucleotide sequence ID" value="NZ_SNVX01000002.1"/>
</dbReference>
<dbReference type="Gene3D" id="2.40.128.130">
    <property type="entry name" value="Autotransporter beta-domain"/>
    <property type="match status" value="1"/>
</dbReference>
<dbReference type="NCBIfam" id="TIGR02601">
    <property type="entry name" value="autotrns_rpt"/>
    <property type="match status" value="1"/>
</dbReference>
<reference evidence="11 12" key="1">
    <citation type="submission" date="2019-03" db="EMBL/GenBank/DDBJ databases">
        <title>Genomic analyses of the natural microbiome of Caenorhabditis elegans.</title>
        <authorList>
            <person name="Samuel B."/>
        </authorList>
    </citation>
    <scope>NUCLEOTIDE SEQUENCE [LARGE SCALE GENOMIC DNA]</scope>
    <source>
        <strain evidence="11 12">BIGb0156</strain>
    </source>
</reference>
<dbReference type="SUPFAM" id="SSF103515">
    <property type="entry name" value="Autotransporter"/>
    <property type="match status" value="1"/>
</dbReference>
<dbReference type="InterPro" id="IPR006315">
    <property type="entry name" value="OM_autotransptr_brl_dom"/>
</dbReference>
<dbReference type="GO" id="GO:0005576">
    <property type="term" value="C:extracellular region"/>
    <property type="evidence" value="ECO:0007669"/>
    <property type="project" value="UniProtKB-SubCell"/>
</dbReference>
<evidence type="ECO:0000256" key="2">
    <source>
        <dbReference type="ARBA" id="ARBA00004442"/>
    </source>
</evidence>
<dbReference type="GO" id="GO:0009279">
    <property type="term" value="C:cell outer membrane"/>
    <property type="evidence" value="ECO:0007669"/>
    <property type="project" value="UniProtKB-SubCell"/>
</dbReference>
<dbReference type="OrthoDB" id="9780507at2"/>
<accession>A0A4R6EP97</accession>
<evidence type="ECO:0000259" key="10">
    <source>
        <dbReference type="PROSITE" id="PS51208"/>
    </source>
</evidence>
<keyword evidence="12" id="KW-1185">Reference proteome</keyword>
<dbReference type="InterPro" id="IPR012332">
    <property type="entry name" value="Autotransporter_pectin_lyase_C"/>
</dbReference>
<dbReference type="PANTHER" id="PTHR12338">
    <property type="entry name" value="AUTOTRANSPORTER"/>
    <property type="match status" value="1"/>
</dbReference>
<evidence type="ECO:0000313" key="12">
    <source>
        <dbReference type="Proteomes" id="UP000295530"/>
    </source>
</evidence>
<evidence type="ECO:0000256" key="4">
    <source>
        <dbReference type="ARBA" id="ARBA00022525"/>
    </source>
</evidence>
<organism evidence="11 12">
    <name type="scientific">Scandinavium goeteborgense</name>
    <dbReference type="NCBI Taxonomy" id="1851514"/>
    <lineage>
        <taxon>Bacteria</taxon>
        <taxon>Pseudomonadati</taxon>
        <taxon>Pseudomonadota</taxon>
        <taxon>Gammaproteobacteria</taxon>
        <taxon>Enterobacterales</taxon>
        <taxon>Enterobacteriaceae</taxon>
        <taxon>Scandinavium</taxon>
    </lineage>
</organism>
<dbReference type="Proteomes" id="UP000295530">
    <property type="component" value="Unassembled WGS sequence"/>
</dbReference>
<evidence type="ECO:0000256" key="3">
    <source>
        <dbReference type="ARBA" id="ARBA00004613"/>
    </source>
</evidence>
<dbReference type="InterPro" id="IPR011050">
    <property type="entry name" value="Pectin_lyase_fold/virulence"/>
</dbReference>
<feature type="chain" id="PRO_5020697843" evidence="9">
    <location>
        <begin position="23"/>
        <end position="1256"/>
    </location>
</feature>
<proteinExistence type="predicted"/>
<gene>
    <name evidence="11" type="ORF">EC847_102132</name>
</gene>
<dbReference type="InterPro" id="IPR050909">
    <property type="entry name" value="Bact_Autotransporter_VF"/>
</dbReference>
<feature type="domain" description="Autotransporter" evidence="10">
    <location>
        <begin position="980"/>
        <end position="1256"/>
    </location>
</feature>
<keyword evidence="4" id="KW-0964">Secreted</keyword>
<evidence type="ECO:0000256" key="5">
    <source>
        <dbReference type="ARBA" id="ARBA00022729"/>
    </source>
</evidence>
<feature type="region of interest" description="Disordered" evidence="8">
    <location>
        <begin position="913"/>
        <end position="950"/>
    </location>
</feature>
<dbReference type="CDD" id="cd01344">
    <property type="entry name" value="PL2_Passenger_AT"/>
    <property type="match status" value="1"/>
</dbReference>
<dbReference type="EMBL" id="SNVX01000002">
    <property type="protein sequence ID" value="TDN60558.1"/>
    <property type="molecule type" value="Genomic_DNA"/>
</dbReference>
<dbReference type="PANTHER" id="PTHR12338:SF5">
    <property type="entry name" value="ANTIGEN 43-RELATED"/>
    <property type="match status" value="1"/>
</dbReference>
<name>A0A4R6EP97_SCAGO</name>
<dbReference type="InterPro" id="IPR003368">
    <property type="entry name" value="POMP_repeat"/>
</dbReference>
<keyword evidence="7" id="KW-0998">Cell outer membrane</keyword>
<evidence type="ECO:0000256" key="6">
    <source>
        <dbReference type="ARBA" id="ARBA00023136"/>
    </source>
</evidence>
<dbReference type="AlphaFoldDB" id="A0A4R6EP97"/>
<dbReference type="Pfam" id="PF12951">
    <property type="entry name" value="PATR"/>
    <property type="match status" value="3"/>
</dbReference>
<dbReference type="InterPro" id="IPR036709">
    <property type="entry name" value="Autotransporte_beta_dom_sf"/>
</dbReference>
<dbReference type="NCBIfam" id="TIGR01376">
    <property type="entry name" value="POMP_repeat"/>
    <property type="match status" value="2"/>
</dbReference>